<accession>A0A1C0TWS3</accession>
<gene>
    <name evidence="1" type="ORF">A7985_07410</name>
</gene>
<organism evidence="1 2">
    <name type="scientific">Pseudoalteromonas luteoviolacea</name>
    <dbReference type="NCBI Taxonomy" id="43657"/>
    <lineage>
        <taxon>Bacteria</taxon>
        <taxon>Pseudomonadati</taxon>
        <taxon>Pseudomonadota</taxon>
        <taxon>Gammaproteobacteria</taxon>
        <taxon>Alteromonadales</taxon>
        <taxon>Pseudoalteromonadaceae</taxon>
        <taxon>Pseudoalteromonas</taxon>
    </lineage>
</organism>
<protein>
    <submittedName>
        <fullName evidence="1">Uncharacterized protein</fullName>
    </submittedName>
</protein>
<proteinExistence type="predicted"/>
<sequence length="59" mass="6635">MNELANKIVELVASDNMLASDRDKLVTLIGELLGHRKEWFECLKNNIALPQEIARGILS</sequence>
<dbReference type="EMBL" id="MAUJ01000001">
    <property type="protein sequence ID" value="OCQ23759.1"/>
    <property type="molecule type" value="Genomic_DNA"/>
</dbReference>
<evidence type="ECO:0000313" key="2">
    <source>
        <dbReference type="Proteomes" id="UP000093366"/>
    </source>
</evidence>
<comment type="caution">
    <text evidence="1">The sequence shown here is derived from an EMBL/GenBank/DDBJ whole genome shotgun (WGS) entry which is preliminary data.</text>
</comment>
<reference evidence="2" key="1">
    <citation type="submission" date="2016-07" db="EMBL/GenBank/DDBJ databases">
        <authorList>
            <person name="Florea S."/>
            <person name="Webb J.S."/>
            <person name="Jaromczyk J."/>
            <person name="Schardl C.L."/>
        </authorList>
    </citation>
    <scope>NUCLEOTIDE SEQUENCE [LARGE SCALE GENOMIC DNA]</scope>
    <source>
        <strain evidence="2">IPB1</strain>
    </source>
</reference>
<evidence type="ECO:0000313" key="1">
    <source>
        <dbReference type="EMBL" id="OCQ23759.1"/>
    </source>
</evidence>
<dbReference type="AlphaFoldDB" id="A0A1C0TWS3"/>
<name>A0A1C0TWS3_9GAMM</name>
<dbReference type="Proteomes" id="UP000093366">
    <property type="component" value="Unassembled WGS sequence"/>
</dbReference>